<evidence type="ECO:0000313" key="4">
    <source>
        <dbReference type="Proteomes" id="UP000235145"/>
    </source>
</evidence>
<dbReference type="InterPro" id="IPR052579">
    <property type="entry name" value="Zinc_finger_SWIM"/>
</dbReference>
<protein>
    <recommendedName>
        <fullName evidence="2">OTU domain-containing protein</fullName>
    </recommendedName>
</protein>
<evidence type="ECO:0000256" key="1">
    <source>
        <dbReference type="SAM" id="MobiDB-lite"/>
    </source>
</evidence>
<organism evidence="3 4">
    <name type="scientific">Lactuca sativa</name>
    <name type="common">Garden lettuce</name>
    <dbReference type="NCBI Taxonomy" id="4236"/>
    <lineage>
        <taxon>Eukaryota</taxon>
        <taxon>Viridiplantae</taxon>
        <taxon>Streptophyta</taxon>
        <taxon>Embryophyta</taxon>
        <taxon>Tracheophyta</taxon>
        <taxon>Spermatophyta</taxon>
        <taxon>Magnoliopsida</taxon>
        <taxon>eudicotyledons</taxon>
        <taxon>Gunneridae</taxon>
        <taxon>Pentapetalae</taxon>
        <taxon>asterids</taxon>
        <taxon>campanulids</taxon>
        <taxon>Asterales</taxon>
        <taxon>Asteraceae</taxon>
        <taxon>Cichorioideae</taxon>
        <taxon>Cichorieae</taxon>
        <taxon>Lactucinae</taxon>
        <taxon>Lactuca</taxon>
    </lineage>
</organism>
<comment type="caution">
    <text evidence="3">The sequence shown here is derived from an EMBL/GenBank/DDBJ whole genome shotgun (WGS) entry which is preliminary data.</text>
</comment>
<gene>
    <name evidence="3" type="ORF">LSAT_V11C100019770</name>
</gene>
<dbReference type="PANTHER" id="PTHR31569:SF4">
    <property type="entry name" value="SWIM-TYPE DOMAIN-CONTAINING PROTEIN"/>
    <property type="match status" value="1"/>
</dbReference>
<sequence>MEICSYQVKHALRNPQFKKKNTRGRPNLKKQQQKRVDSTNQAPRRHSYLTTSKYDGSNSTWMNKEPTRHSSYVTAIPDMNEAILEFDEAILDMNEAIPDLNEVIPYSNEAIPHLNEFMDLNQEPRSCYIHPLMDEIPLVFHPYVSRIQNVKGDGHCGFRAISVCLGYGKDQWLYVRKQLVNELQSASDVYATVFTDGIQEFWTSLYFFGPKAPIEHWMLMPETYILIANGFGVVLTFLTKHGSLTFFSLWKGPKELLDHQIITISLVHGNHYVMIQLKGDFLMPTISTY</sequence>
<dbReference type="SUPFAM" id="SSF54001">
    <property type="entry name" value="Cysteine proteinases"/>
    <property type="match status" value="1"/>
</dbReference>
<evidence type="ECO:0000313" key="3">
    <source>
        <dbReference type="EMBL" id="KAJ0224459.1"/>
    </source>
</evidence>
<reference evidence="3 4" key="1">
    <citation type="journal article" date="2017" name="Nat. Commun.">
        <title>Genome assembly with in vitro proximity ligation data and whole-genome triplication in lettuce.</title>
        <authorList>
            <person name="Reyes-Chin-Wo S."/>
            <person name="Wang Z."/>
            <person name="Yang X."/>
            <person name="Kozik A."/>
            <person name="Arikit S."/>
            <person name="Song C."/>
            <person name="Xia L."/>
            <person name="Froenicke L."/>
            <person name="Lavelle D.O."/>
            <person name="Truco M.J."/>
            <person name="Xia R."/>
            <person name="Zhu S."/>
            <person name="Xu C."/>
            <person name="Xu H."/>
            <person name="Xu X."/>
            <person name="Cox K."/>
            <person name="Korf I."/>
            <person name="Meyers B.C."/>
            <person name="Michelmore R.W."/>
        </authorList>
    </citation>
    <scope>NUCLEOTIDE SEQUENCE [LARGE SCALE GENOMIC DNA]</scope>
    <source>
        <strain evidence="4">cv. Salinas</strain>
        <tissue evidence="3">Seedlings</tissue>
    </source>
</reference>
<keyword evidence="4" id="KW-1185">Reference proteome</keyword>
<feature type="domain" description="OTU" evidence="2">
    <location>
        <begin position="145"/>
        <end position="248"/>
    </location>
</feature>
<feature type="compositionally biased region" description="Basic residues" evidence="1">
    <location>
        <begin position="15"/>
        <end position="33"/>
    </location>
</feature>
<dbReference type="PROSITE" id="PS50802">
    <property type="entry name" value="OTU"/>
    <property type="match status" value="1"/>
</dbReference>
<feature type="region of interest" description="Disordered" evidence="1">
    <location>
        <begin position="15"/>
        <end position="65"/>
    </location>
</feature>
<proteinExistence type="predicted"/>
<dbReference type="PANTHER" id="PTHR31569">
    <property type="entry name" value="SWIM-TYPE DOMAIN-CONTAINING PROTEIN"/>
    <property type="match status" value="1"/>
</dbReference>
<dbReference type="EMBL" id="NBSK02000001">
    <property type="protein sequence ID" value="KAJ0224459.1"/>
    <property type="molecule type" value="Genomic_DNA"/>
</dbReference>
<name>A0A9R1WIJ8_LACSA</name>
<evidence type="ECO:0000259" key="2">
    <source>
        <dbReference type="PROSITE" id="PS50802"/>
    </source>
</evidence>
<dbReference type="CDD" id="cd22744">
    <property type="entry name" value="OTU"/>
    <property type="match status" value="1"/>
</dbReference>
<dbReference type="AlphaFoldDB" id="A0A9R1WIJ8"/>
<dbReference type="Proteomes" id="UP000235145">
    <property type="component" value="Unassembled WGS sequence"/>
</dbReference>
<accession>A0A9R1WIJ8</accession>
<feature type="compositionally biased region" description="Polar residues" evidence="1">
    <location>
        <begin position="38"/>
        <end position="62"/>
    </location>
</feature>
<dbReference type="Gene3D" id="3.90.70.80">
    <property type="match status" value="1"/>
</dbReference>
<dbReference type="InterPro" id="IPR038765">
    <property type="entry name" value="Papain-like_cys_pep_sf"/>
</dbReference>
<dbReference type="InterPro" id="IPR003323">
    <property type="entry name" value="OTU_dom"/>
</dbReference>